<evidence type="ECO:0000256" key="1">
    <source>
        <dbReference type="ARBA" id="ARBA00004651"/>
    </source>
</evidence>
<keyword evidence="4" id="KW-1003">Cell membrane</keyword>
<protein>
    <submittedName>
        <fullName evidence="11">Sodium:proton antiporter</fullName>
    </submittedName>
</protein>
<feature type="transmembrane region" description="Helical" evidence="9">
    <location>
        <begin position="307"/>
        <end position="330"/>
    </location>
</feature>
<feature type="transmembrane region" description="Helical" evidence="9">
    <location>
        <begin position="40"/>
        <end position="59"/>
    </location>
</feature>
<reference evidence="11 12" key="1">
    <citation type="submission" date="2017-03" db="EMBL/GenBank/DDBJ databases">
        <title>Draft Genome sequence of Marispirochaeta sp. strain JC444.</title>
        <authorList>
            <person name="Shivani Y."/>
            <person name="Subhash Y."/>
            <person name="Sasikala C."/>
            <person name="Ramana C."/>
        </authorList>
    </citation>
    <scope>NUCLEOTIDE SEQUENCE [LARGE SCALE GENOMIC DNA]</scope>
    <source>
        <strain evidence="11 12">JC444</strain>
    </source>
</reference>
<name>A0A1Y1S229_9SPIO</name>
<organism evidence="11 12">
    <name type="scientific">Marispirochaeta aestuarii</name>
    <dbReference type="NCBI Taxonomy" id="1963862"/>
    <lineage>
        <taxon>Bacteria</taxon>
        <taxon>Pseudomonadati</taxon>
        <taxon>Spirochaetota</taxon>
        <taxon>Spirochaetia</taxon>
        <taxon>Spirochaetales</taxon>
        <taxon>Spirochaetaceae</taxon>
        <taxon>Marispirochaeta</taxon>
    </lineage>
</organism>
<feature type="transmembrane region" description="Helical" evidence="9">
    <location>
        <begin position="206"/>
        <end position="225"/>
    </location>
</feature>
<evidence type="ECO:0000256" key="7">
    <source>
        <dbReference type="ARBA" id="ARBA00023136"/>
    </source>
</evidence>
<dbReference type="GO" id="GO:0005886">
    <property type="term" value="C:plasma membrane"/>
    <property type="evidence" value="ECO:0007669"/>
    <property type="project" value="UniProtKB-SubCell"/>
</dbReference>
<gene>
    <name evidence="11" type="ORF">B4O97_05065</name>
</gene>
<dbReference type="Proteomes" id="UP000192343">
    <property type="component" value="Unassembled WGS sequence"/>
</dbReference>
<dbReference type="InterPro" id="IPR052180">
    <property type="entry name" value="NhaC_Na-H+_Antiporter"/>
</dbReference>
<feature type="transmembrane region" description="Helical" evidence="9">
    <location>
        <begin position="66"/>
        <end position="88"/>
    </location>
</feature>
<comment type="caution">
    <text evidence="11">The sequence shown here is derived from an EMBL/GenBank/DDBJ whole genome shotgun (WGS) entry which is preliminary data.</text>
</comment>
<dbReference type="GO" id="GO:0015297">
    <property type="term" value="F:antiporter activity"/>
    <property type="evidence" value="ECO:0007669"/>
    <property type="project" value="UniProtKB-KW"/>
</dbReference>
<feature type="domain" description="Na+/H+ antiporter NhaC-like C-terminal" evidence="10">
    <location>
        <begin position="22"/>
        <end position="186"/>
    </location>
</feature>
<evidence type="ECO:0000313" key="11">
    <source>
        <dbReference type="EMBL" id="ORC36998.1"/>
    </source>
</evidence>
<dbReference type="STRING" id="1963862.B4O97_05065"/>
<keyword evidence="3" id="KW-0050">Antiport</keyword>
<feature type="transmembrane region" description="Helical" evidence="9">
    <location>
        <begin position="266"/>
        <end position="287"/>
    </location>
</feature>
<evidence type="ECO:0000256" key="3">
    <source>
        <dbReference type="ARBA" id="ARBA00022449"/>
    </source>
</evidence>
<feature type="transmembrane region" description="Helical" evidence="9">
    <location>
        <begin position="237"/>
        <end position="254"/>
    </location>
</feature>
<dbReference type="EMBL" id="MWQY01000004">
    <property type="protein sequence ID" value="ORC36998.1"/>
    <property type="molecule type" value="Genomic_DNA"/>
</dbReference>
<evidence type="ECO:0000256" key="4">
    <source>
        <dbReference type="ARBA" id="ARBA00022475"/>
    </source>
</evidence>
<evidence type="ECO:0000256" key="6">
    <source>
        <dbReference type="ARBA" id="ARBA00022989"/>
    </source>
</evidence>
<evidence type="ECO:0000313" key="12">
    <source>
        <dbReference type="Proteomes" id="UP000192343"/>
    </source>
</evidence>
<feature type="transmembrane region" description="Helical" evidence="9">
    <location>
        <begin position="433"/>
        <end position="452"/>
    </location>
</feature>
<proteinExistence type="inferred from homology"/>
<feature type="transmembrane region" description="Helical" evidence="9">
    <location>
        <begin position="399"/>
        <end position="421"/>
    </location>
</feature>
<sequence length="456" mass="47974">MEEEKLEFRGGWGMAFIPLAIFFVFCVLLFLVFLSYDMHALAMGGFLGLIIGGLFVKNYSAYWKSVFSGIASTNSVTIIVILFIIGMFSQMMKDSNASEGFVWLAQRMNLTGGTFVAFVFFSCCVISTATGSSIGTMFAAYPIFFTAGTVLGANPAFLAGAITSGCIFGDNLAPISDTTIASAATQQFKNGEPADIAGVVASRFRYSLVAGLIAIVLFALLGGGGEIASDIETMGDPLRLVMLIPVVGLLYTAVKTRDLFKAITVGLVVGTITGLASGIFSLESLFASSGELGNHVSGFLPTGVSSMMSTVTLVISVFGIMGVLEAAGAIDRMVAAILKSSLAKTDRGTELAITIGSCVTCMIFGGVTSAAILTFGPVVNEIGSRKGLHPYRRANLLDGFVNTIPVVLPFLSVFVFISVALSGLDPVSIAKGMIYPVILFFVLLFAVLSGWGRQHE</sequence>
<evidence type="ECO:0000259" key="10">
    <source>
        <dbReference type="Pfam" id="PF03553"/>
    </source>
</evidence>
<dbReference type="RefSeq" id="WP_083048896.1">
    <property type="nucleotide sequence ID" value="NZ_MWQY01000004.1"/>
</dbReference>
<dbReference type="Pfam" id="PF03553">
    <property type="entry name" value="Na_H_antiporter"/>
    <property type="match status" value="1"/>
</dbReference>
<feature type="transmembrane region" description="Helical" evidence="9">
    <location>
        <begin position="12"/>
        <end position="34"/>
    </location>
</feature>
<dbReference type="AlphaFoldDB" id="A0A1Y1S229"/>
<dbReference type="PANTHER" id="PTHR33451">
    <property type="entry name" value="MALATE-2H(+)/NA(+)-LACTATE ANTIPORTER"/>
    <property type="match status" value="1"/>
</dbReference>
<dbReference type="OrthoDB" id="9790605at2"/>
<evidence type="ECO:0000256" key="5">
    <source>
        <dbReference type="ARBA" id="ARBA00022692"/>
    </source>
</evidence>
<feature type="transmembrane region" description="Helical" evidence="9">
    <location>
        <begin position="108"/>
        <end position="129"/>
    </location>
</feature>
<dbReference type="PANTHER" id="PTHR33451:SF5">
    <property type="entry name" value="NA+_H+ ANTIPORTER"/>
    <property type="match status" value="1"/>
</dbReference>
<feature type="transmembrane region" description="Helical" evidence="9">
    <location>
        <begin position="351"/>
        <end position="379"/>
    </location>
</feature>
<evidence type="ECO:0000256" key="8">
    <source>
        <dbReference type="ARBA" id="ARBA00038435"/>
    </source>
</evidence>
<comment type="subcellular location">
    <subcellularLocation>
        <location evidence="1">Cell membrane</location>
        <topology evidence="1">Multi-pass membrane protein</topology>
    </subcellularLocation>
</comment>
<keyword evidence="2" id="KW-0813">Transport</keyword>
<accession>A0A1Y1S229</accession>
<evidence type="ECO:0000256" key="9">
    <source>
        <dbReference type="SAM" id="Phobius"/>
    </source>
</evidence>
<dbReference type="InterPro" id="IPR018461">
    <property type="entry name" value="Na/H_Antiport_NhaC-like_C"/>
</dbReference>
<keyword evidence="6 9" id="KW-1133">Transmembrane helix</keyword>
<keyword evidence="7 9" id="KW-0472">Membrane</keyword>
<comment type="similarity">
    <text evidence="8">Belongs to the NhaC Na(+)/H(+) (TC 2.A.35) antiporter family.</text>
</comment>
<evidence type="ECO:0000256" key="2">
    <source>
        <dbReference type="ARBA" id="ARBA00022448"/>
    </source>
</evidence>
<keyword evidence="5 9" id="KW-0812">Transmembrane</keyword>
<keyword evidence="12" id="KW-1185">Reference proteome</keyword>